<accession>A0A1I7BBZ4</accession>
<proteinExistence type="predicted"/>
<evidence type="ECO:0008006" key="4">
    <source>
        <dbReference type="Google" id="ProtNLM"/>
    </source>
</evidence>
<evidence type="ECO:0000313" key="3">
    <source>
        <dbReference type="Proteomes" id="UP000183371"/>
    </source>
</evidence>
<reference evidence="3" key="1">
    <citation type="submission" date="2016-10" db="EMBL/GenBank/DDBJ databases">
        <authorList>
            <person name="Varghese N."/>
            <person name="Submissions S."/>
        </authorList>
    </citation>
    <scope>NUCLEOTIDE SEQUENCE [LARGE SCALE GENOMIC DNA]</scope>
    <source>
        <strain evidence="3">DSM 17465</strain>
    </source>
</reference>
<name>A0A1I7BBZ4_9HYPH</name>
<protein>
    <recommendedName>
        <fullName evidence="4">SPOR domain-containing protein</fullName>
    </recommendedName>
</protein>
<dbReference type="EMBL" id="FPBD01000003">
    <property type="protein sequence ID" value="SFT84668.1"/>
    <property type="molecule type" value="Genomic_DNA"/>
</dbReference>
<evidence type="ECO:0000256" key="1">
    <source>
        <dbReference type="SAM" id="SignalP"/>
    </source>
</evidence>
<feature type="chain" id="PRO_5010304292" description="SPOR domain-containing protein" evidence="1">
    <location>
        <begin position="24"/>
        <end position="401"/>
    </location>
</feature>
<evidence type="ECO:0000313" key="2">
    <source>
        <dbReference type="EMBL" id="SFT84668.1"/>
    </source>
</evidence>
<feature type="signal peptide" evidence="1">
    <location>
        <begin position="1"/>
        <end position="23"/>
    </location>
</feature>
<dbReference type="Proteomes" id="UP000183371">
    <property type="component" value="Unassembled WGS sequence"/>
</dbReference>
<dbReference type="AlphaFoldDB" id="A0A1I7BBZ4"/>
<keyword evidence="3" id="KW-1185">Reference proteome</keyword>
<organism evidence="2 3">
    <name type="scientific">Pseudovibrio denitrificans</name>
    <dbReference type="NCBI Taxonomy" id="258256"/>
    <lineage>
        <taxon>Bacteria</taxon>
        <taxon>Pseudomonadati</taxon>
        <taxon>Pseudomonadota</taxon>
        <taxon>Alphaproteobacteria</taxon>
        <taxon>Hyphomicrobiales</taxon>
        <taxon>Stappiaceae</taxon>
        <taxon>Pseudovibrio</taxon>
    </lineage>
</organism>
<gene>
    <name evidence="2" type="ORF">SAMN05444141_103850</name>
</gene>
<keyword evidence="1" id="KW-0732">Signal</keyword>
<sequence>MPFLRVCLIFLLTVFAIPTAGFSQEALNLSGGQRWLVFASRQDATEAVQLAEGYRDALQGTAYEDKVRVVRSDNGWFAVVVGPAHFKSIRLARAEFNTVLPEDAYLSRGRRYVETVWPDRDRQFDEFENQAHFTLELEKLRVNADLIVEQTDPNDAFSKNSHVRIAGWVGRDKVFSFETEPSYYPEYGQSVEVIRLANETELPQVIIKRFTGGAHCCVEQHIITQDRNGGWAMVQGAVLDGAYGYSFEDLDGDGSVELVRSDNSFLYLFAPYAGSFAPLFVEKLSFDEIMDVNLDPAYQPAFRKELAYLEERAQSDPALWGENGFLAAWAAVRARLGKGMAAIDEATEKSRGDEEDFRKFVCPDGSPSSACDYENAIALPFPVGLTVHLIEQGYLPVQPRP</sequence>